<reference evidence="1 2" key="1">
    <citation type="submission" date="2017-04" db="EMBL/GenBank/DDBJ databases">
        <authorList>
            <person name="Afonso C.L."/>
            <person name="Miller P.J."/>
            <person name="Scott M.A."/>
            <person name="Spackman E."/>
            <person name="Goraichik I."/>
            <person name="Dimitrov K.M."/>
            <person name="Suarez D.L."/>
            <person name="Swayne D.E."/>
        </authorList>
    </citation>
    <scope>NUCLEOTIDE SEQUENCE [LARGE SCALE GENOMIC DNA]</scope>
    <source>
        <strain evidence="1 2">DSM 22418</strain>
    </source>
</reference>
<protein>
    <submittedName>
        <fullName evidence="1">Uncharacterized protein</fullName>
    </submittedName>
</protein>
<organism evidence="1 2">
    <name type="scientific">Sphingobacterium psychroaquaticum</name>
    <dbReference type="NCBI Taxonomy" id="561061"/>
    <lineage>
        <taxon>Bacteria</taxon>
        <taxon>Pseudomonadati</taxon>
        <taxon>Bacteroidota</taxon>
        <taxon>Sphingobacteriia</taxon>
        <taxon>Sphingobacteriales</taxon>
        <taxon>Sphingobacteriaceae</taxon>
        <taxon>Sphingobacterium</taxon>
    </lineage>
</organism>
<sequence>MHNRTLDFSVCRTAVRVLPKAGMCNTKAHSKNKRCTVLKCQIEDFQPSFWQHFVFVAQLILEKKFVNYGMQGKKYFYHNCFKS</sequence>
<gene>
    <name evidence="1" type="ORF">SAMN05660862_0734</name>
</gene>
<accession>A0A1X7IES5</accession>
<name>A0A1X7IES5_9SPHI</name>
<evidence type="ECO:0000313" key="1">
    <source>
        <dbReference type="EMBL" id="SMG12978.1"/>
    </source>
</evidence>
<dbReference type="STRING" id="561061.SAMN05660862_0734"/>
<evidence type="ECO:0000313" key="2">
    <source>
        <dbReference type="Proteomes" id="UP000192980"/>
    </source>
</evidence>
<dbReference type="Proteomes" id="UP000192980">
    <property type="component" value="Unassembled WGS sequence"/>
</dbReference>
<dbReference type="EMBL" id="FXAU01000001">
    <property type="protein sequence ID" value="SMG12978.1"/>
    <property type="molecule type" value="Genomic_DNA"/>
</dbReference>
<keyword evidence="2" id="KW-1185">Reference proteome</keyword>
<proteinExistence type="predicted"/>
<dbReference type="AlphaFoldDB" id="A0A1X7IES5"/>